<reference evidence="4" key="1">
    <citation type="journal article" date="2020" name="bioRxiv">
        <title>A rank-normalized archaeal taxonomy based on genome phylogeny resolves widespread incomplete and uneven classifications.</title>
        <authorList>
            <person name="Rinke C."/>
            <person name="Chuvochina M."/>
            <person name="Mussig A.J."/>
            <person name="Chaumeil P.-A."/>
            <person name="Waite D.W."/>
            <person name="Whitman W.B."/>
            <person name="Parks D.H."/>
            <person name="Hugenholtz P."/>
        </authorList>
    </citation>
    <scope>NUCLEOTIDE SEQUENCE</scope>
    <source>
        <strain evidence="4">UBA8853</strain>
    </source>
</reference>
<evidence type="ECO:0000256" key="1">
    <source>
        <dbReference type="ARBA" id="ARBA00022679"/>
    </source>
</evidence>
<dbReference type="Gene3D" id="3.40.630.30">
    <property type="match status" value="1"/>
</dbReference>
<dbReference type="AlphaFoldDB" id="A0A832T1S9"/>
<name>A0A832T1S9_9EURY</name>
<comment type="caution">
    <text evidence="4">The sequence shown here is derived from an EMBL/GenBank/DDBJ whole genome shotgun (WGS) entry which is preliminary data.</text>
</comment>
<dbReference type="OMA" id="EQHPSMR"/>
<evidence type="ECO:0000259" key="3">
    <source>
        <dbReference type="PROSITE" id="PS51186"/>
    </source>
</evidence>
<keyword evidence="1 4" id="KW-0808">Transferase</keyword>
<dbReference type="PANTHER" id="PTHR23091:SF4">
    <property type="entry name" value="N-TERMINAL AMINO-ACID N(ALPHA)-ACETYLTRANSFERASE NATA"/>
    <property type="match status" value="1"/>
</dbReference>
<evidence type="ECO:0000313" key="5">
    <source>
        <dbReference type="Proteomes" id="UP000619545"/>
    </source>
</evidence>
<keyword evidence="4" id="KW-0687">Ribonucleoprotein</keyword>
<dbReference type="InterPro" id="IPR000182">
    <property type="entry name" value="GNAT_dom"/>
</dbReference>
<dbReference type="PANTHER" id="PTHR23091">
    <property type="entry name" value="N-TERMINAL ACETYLTRANSFERASE"/>
    <property type="match status" value="1"/>
</dbReference>
<evidence type="ECO:0000256" key="2">
    <source>
        <dbReference type="ARBA" id="ARBA00023315"/>
    </source>
</evidence>
<dbReference type="EMBL" id="DUJS01000004">
    <property type="protein sequence ID" value="HII70290.1"/>
    <property type="molecule type" value="Genomic_DNA"/>
</dbReference>
<sequence>MYRITSKKLETRRLNGAVVVTIEYVDKVGRRVVVRRAKRSDIPEVVEIEERAFPKSPYPTYVFLYNLSNNPEGFLVAEVGGKVVGYVIFELRPWLGEGHIVSIAVHPNYRRTGIGTILMGEAERKIAEAGYETVRLEVRESNFPARRFYERLGYREERREHGYYSDGETAIIMVKKLKSPIQYRQ</sequence>
<dbReference type="SUPFAM" id="SSF55729">
    <property type="entry name" value="Acyl-CoA N-acyltransferases (Nat)"/>
    <property type="match status" value="1"/>
</dbReference>
<dbReference type="InterPro" id="IPR045047">
    <property type="entry name" value="Ard1-like"/>
</dbReference>
<proteinExistence type="predicted"/>
<feature type="domain" description="N-acetyltransferase" evidence="3">
    <location>
        <begin position="32"/>
        <end position="178"/>
    </location>
</feature>
<accession>A0A832T1S9</accession>
<keyword evidence="2" id="KW-0012">Acyltransferase</keyword>
<dbReference type="GO" id="GO:0004596">
    <property type="term" value="F:protein-N-terminal amino-acid acetyltransferase activity"/>
    <property type="evidence" value="ECO:0007669"/>
    <property type="project" value="InterPro"/>
</dbReference>
<dbReference type="CDD" id="cd04301">
    <property type="entry name" value="NAT_SF"/>
    <property type="match status" value="1"/>
</dbReference>
<dbReference type="GO" id="GO:0031415">
    <property type="term" value="C:NatA complex"/>
    <property type="evidence" value="ECO:0007669"/>
    <property type="project" value="InterPro"/>
</dbReference>
<organism evidence="4 5">
    <name type="scientific">Methanopyrus kandleri</name>
    <dbReference type="NCBI Taxonomy" id="2320"/>
    <lineage>
        <taxon>Archaea</taxon>
        <taxon>Methanobacteriati</taxon>
        <taxon>Methanobacteriota</taxon>
        <taxon>Methanomada group</taxon>
        <taxon>Methanopyri</taxon>
        <taxon>Methanopyrales</taxon>
        <taxon>Methanopyraceae</taxon>
        <taxon>Methanopyrus</taxon>
    </lineage>
</organism>
<dbReference type="GO" id="GO:0005840">
    <property type="term" value="C:ribosome"/>
    <property type="evidence" value="ECO:0007669"/>
    <property type="project" value="UniProtKB-KW"/>
</dbReference>
<protein>
    <submittedName>
        <fullName evidence="4">Ribosomal protein S18-alanine N-acetyltransferase</fullName>
    </submittedName>
</protein>
<evidence type="ECO:0000313" key="4">
    <source>
        <dbReference type="EMBL" id="HII70290.1"/>
    </source>
</evidence>
<dbReference type="NCBIfam" id="TIGR01575">
    <property type="entry name" value="rimI"/>
    <property type="match status" value="1"/>
</dbReference>
<dbReference type="PROSITE" id="PS51186">
    <property type="entry name" value="GNAT"/>
    <property type="match status" value="1"/>
</dbReference>
<dbReference type="Proteomes" id="UP000619545">
    <property type="component" value="Unassembled WGS sequence"/>
</dbReference>
<dbReference type="InterPro" id="IPR016181">
    <property type="entry name" value="Acyl_CoA_acyltransferase"/>
</dbReference>
<dbReference type="Pfam" id="PF00583">
    <property type="entry name" value="Acetyltransf_1"/>
    <property type="match status" value="1"/>
</dbReference>
<dbReference type="InterPro" id="IPR006464">
    <property type="entry name" value="AcTrfase_RimI/Ard1"/>
</dbReference>
<gene>
    <name evidence="4" type="primary">rimI</name>
    <name evidence="4" type="ORF">HA336_03550</name>
</gene>
<keyword evidence="4" id="KW-0689">Ribosomal protein</keyword>